<name>A0A8J7WMM2_9ACTN</name>
<dbReference type="RefSeq" id="WP_211465490.1">
    <property type="nucleotide sequence ID" value="NZ_JAGSXH010000013.1"/>
</dbReference>
<dbReference type="EMBL" id="JAGSXH010000013">
    <property type="protein sequence ID" value="MBS2962624.1"/>
    <property type="molecule type" value="Genomic_DNA"/>
</dbReference>
<evidence type="ECO:0000313" key="1">
    <source>
        <dbReference type="EMBL" id="MBS2962624.1"/>
    </source>
</evidence>
<organism evidence="1 2">
    <name type="scientific">Actinocrinis puniceicyclus</name>
    <dbReference type="NCBI Taxonomy" id="977794"/>
    <lineage>
        <taxon>Bacteria</taxon>
        <taxon>Bacillati</taxon>
        <taxon>Actinomycetota</taxon>
        <taxon>Actinomycetes</taxon>
        <taxon>Catenulisporales</taxon>
        <taxon>Actinospicaceae</taxon>
        <taxon>Actinocrinis</taxon>
    </lineage>
</organism>
<dbReference type="AlphaFoldDB" id="A0A8J7WMM2"/>
<gene>
    <name evidence="1" type="ORF">KGA66_06165</name>
</gene>
<evidence type="ECO:0000313" key="2">
    <source>
        <dbReference type="Proteomes" id="UP000677913"/>
    </source>
</evidence>
<protein>
    <submittedName>
        <fullName evidence="1">Uncharacterized protein</fullName>
    </submittedName>
</protein>
<dbReference type="Proteomes" id="UP000677913">
    <property type="component" value="Unassembled WGS sequence"/>
</dbReference>
<reference evidence="1" key="1">
    <citation type="submission" date="2021-04" db="EMBL/GenBank/DDBJ databases">
        <title>Genome based classification of Actinospica acidithermotolerans sp. nov., an actinobacterium isolated from an Indonesian hot spring.</title>
        <authorList>
            <person name="Kusuma A.B."/>
            <person name="Putra K.E."/>
            <person name="Nafisah S."/>
            <person name="Loh J."/>
            <person name="Nouioui I."/>
            <person name="Goodfellow M."/>
        </authorList>
    </citation>
    <scope>NUCLEOTIDE SEQUENCE</scope>
    <source>
        <strain evidence="1">DSM 45618</strain>
    </source>
</reference>
<proteinExistence type="predicted"/>
<accession>A0A8J7WMM2</accession>
<comment type="caution">
    <text evidence="1">The sequence shown here is derived from an EMBL/GenBank/DDBJ whole genome shotgun (WGS) entry which is preliminary data.</text>
</comment>
<keyword evidence="2" id="KW-1185">Reference proteome</keyword>
<sequence>MTATLLPVGGSHAQALEGLRELAAFLDGHGQLPLPREITVVLAPVDDADGRRAIARAARELGVQVKNAPNGTLRAERAFGPVRYAVVYMPMLIAPAGGAR</sequence>